<feature type="transmembrane region" description="Helical" evidence="1">
    <location>
        <begin position="75"/>
        <end position="95"/>
    </location>
</feature>
<proteinExistence type="predicted"/>
<evidence type="ECO:0000313" key="3">
    <source>
        <dbReference type="Proteomes" id="UP000240880"/>
    </source>
</evidence>
<evidence type="ECO:0000256" key="1">
    <source>
        <dbReference type="SAM" id="Phobius"/>
    </source>
</evidence>
<feature type="transmembrane region" description="Helical" evidence="1">
    <location>
        <begin position="219"/>
        <end position="241"/>
    </location>
</feature>
<accession>A0A2R6ADA7</accession>
<keyword evidence="1" id="KW-0472">Membrane</keyword>
<keyword evidence="1" id="KW-1133">Transmembrane helix</keyword>
<name>A0A2R6ADA7_9ARCH</name>
<keyword evidence="1" id="KW-0812">Transmembrane</keyword>
<gene>
    <name evidence="2" type="ORF">B9Q01_01550</name>
</gene>
<feature type="transmembrane region" description="Helical" evidence="1">
    <location>
        <begin position="115"/>
        <end position="133"/>
    </location>
</feature>
<feature type="transmembrane region" description="Helical" evidence="1">
    <location>
        <begin position="183"/>
        <end position="207"/>
    </location>
</feature>
<organism evidence="2 3">
    <name type="scientific">Candidatus Marsarchaeota G1 archaeon OSP_D</name>
    <dbReference type="NCBI Taxonomy" id="1978155"/>
    <lineage>
        <taxon>Archaea</taxon>
        <taxon>Candidatus Marsarchaeota</taxon>
        <taxon>Candidatus Marsarchaeota group 1</taxon>
    </lineage>
</organism>
<dbReference type="EMBL" id="NEXC01000005">
    <property type="protein sequence ID" value="PSN84293.1"/>
    <property type="molecule type" value="Genomic_DNA"/>
</dbReference>
<dbReference type="AlphaFoldDB" id="A0A2R6ADA7"/>
<sequence length="243" mass="26227">MKNKELVFALLISTALAVAILSLPDVLQPVAKRILTALGFLWPVAIFAIGVVHGLKPDEHTWPITISYGLMQKNLRKAMLSTAVFALALTLVWSALSALTSQLFSFFRSYSLDPIVDVVVGVTMIGVASYLVLKEKDQTEAHEESHADYKLIWIHGIAAAFGGDFIVVLLLTLALFQSTGANAGFLVGLIFGLASWIAQSLVVALVYKGVIKFSKDFSIMVKAGRLSLLFLGVFMIGLGILSS</sequence>
<evidence type="ECO:0000313" key="2">
    <source>
        <dbReference type="EMBL" id="PSN84293.1"/>
    </source>
</evidence>
<feature type="transmembrane region" description="Helical" evidence="1">
    <location>
        <begin position="153"/>
        <end position="177"/>
    </location>
</feature>
<feature type="transmembrane region" description="Helical" evidence="1">
    <location>
        <begin position="34"/>
        <end position="55"/>
    </location>
</feature>
<dbReference type="Proteomes" id="UP000240880">
    <property type="component" value="Unassembled WGS sequence"/>
</dbReference>
<reference evidence="2 3" key="1">
    <citation type="submission" date="2017-04" db="EMBL/GenBank/DDBJ databases">
        <title>Novel microbial lineages endemic to geothermal iron-oxide mats fill important gaps in the evolutionary history of Archaea.</title>
        <authorList>
            <person name="Jay Z.J."/>
            <person name="Beam J.P."/>
            <person name="Dlakic M."/>
            <person name="Rusch D.B."/>
            <person name="Kozubal M.A."/>
            <person name="Inskeep W.P."/>
        </authorList>
    </citation>
    <scope>NUCLEOTIDE SEQUENCE [LARGE SCALE GENOMIC DNA]</scope>
    <source>
        <strain evidence="2">OSP_D</strain>
    </source>
</reference>
<protein>
    <submittedName>
        <fullName evidence="2">Uncharacterized protein</fullName>
    </submittedName>
</protein>
<comment type="caution">
    <text evidence="2">The sequence shown here is derived from an EMBL/GenBank/DDBJ whole genome shotgun (WGS) entry which is preliminary data.</text>
</comment>